<protein>
    <recommendedName>
        <fullName evidence="3">GAF domain-containing protein</fullName>
    </recommendedName>
</protein>
<feature type="transmembrane region" description="Helical" evidence="2">
    <location>
        <begin position="21"/>
        <end position="44"/>
    </location>
</feature>
<dbReference type="InterPro" id="IPR035965">
    <property type="entry name" value="PAS-like_dom_sf"/>
</dbReference>
<dbReference type="InterPro" id="IPR029016">
    <property type="entry name" value="GAF-like_dom_sf"/>
</dbReference>
<dbReference type="SUPFAM" id="SSF55785">
    <property type="entry name" value="PYP-like sensor domain (PAS domain)"/>
    <property type="match status" value="1"/>
</dbReference>
<keyword evidence="2" id="KW-1133">Transmembrane helix</keyword>
<dbReference type="InterPro" id="IPR003018">
    <property type="entry name" value="GAF"/>
</dbReference>
<evidence type="ECO:0000259" key="3">
    <source>
        <dbReference type="Pfam" id="PF13185"/>
    </source>
</evidence>
<keyword evidence="5" id="KW-1185">Reference proteome</keyword>
<feature type="coiled-coil region" evidence="1">
    <location>
        <begin position="333"/>
        <end position="399"/>
    </location>
</feature>
<sequence>MLIMENQKVRKTFQNHSSGQPLSVLVTANLMLAVLLLISGPLLYQIKPTFLFLLLVPLLLMVFISALLHYQLKSGFTILSNAFSNLWGSHENVITTRLASEFYRALEEILNISQYLEEKRNFAHDLAHSIFTPRDINPTDKLGQALKTMGEQLALRVEEDHRKNWVAEGLASFSNIFRGADQHDIQVFSDLVVSHMAKYIQANQVALYLEEEQEGRPILQMKACFAYDRKKFMHQVIEAGEGLVGQAYLEKLPIYLKEIPQDYYKITSGLGEALPANLYIIPLIFNDKIKGILEIASFHIFEDFELNFINQLGEDIAALIDSRQVQQTTQKLLEASIHQKQELEANEEELRQSMEEMQATREEMERLQIEEKEAQERMLEQLRLQNKMMEEVMDEVDGKIYIKDHQGRFYLFNKTVIDDYSVSRDYLKGKDDYHFFDYQTAKGYWEEELRIIASKKTFRKLEKVTVNQKEKYWLMVKRPIHLPEYNTYGLLGIQREVTDLLKSSPEYIEILKKKYPNLIVQLDMGELLETKEAEV</sequence>
<dbReference type="Pfam" id="PF13185">
    <property type="entry name" value="GAF_2"/>
    <property type="match status" value="1"/>
</dbReference>
<dbReference type="Gene3D" id="3.30.450.20">
    <property type="entry name" value="PAS domain"/>
    <property type="match status" value="1"/>
</dbReference>
<feature type="transmembrane region" description="Helical" evidence="2">
    <location>
        <begin position="50"/>
        <end position="70"/>
    </location>
</feature>
<accession>A0AAN4VYP5</accession>
<dbReference type="SUPFAM" id="SSF55781">
    <property type="entry name" value="GAF domain-like"/>
    <property type="match status" value="1"/>
</dbReference>
<keyword evidence="2" id="KW-0812">Transmembrane</keyword>
<dbReference type="AlphaFoldDB" id="A0AAN4VYP5"/>
<feature type="domain" description="GAF" evidence="3">
    <location>
        <begin position="183"/>
        <end position="321"/>
    </location>
</feature>
<gene>
    <name evidence="4" type="ORF">PEDI_19350</name>
</gene>
<comment type="caution">
    <text evidence="4">The sequence shown here is derived from an EMBL/GenBank/DDBJ whole genome shotgun (WGS) entry which is preliminary data.</text>
</comment>
<evidence type="ECO:0000256" key="1">
    <source>
        <dbReference type="SAM" id="Coils"/>
    </source>
</evidence>
<reference evidence="4 5" key="1">
    <citation type="submission" date="2021-12" db="EMBL/GenBank/DDBJ databases">
        <title>Genome sequencing of bacteria with rrn-lacking chromosome and rrn-plasmid.</title>
        <authorList>
            <person name="Anda M."/>
            <person name="Iwasaki W."/>
        </authorList>
    </citation>
    <scope>NUCLEOTIDE SEQUENCE [LARGE SCALE GENOMIC DNA]</scope>
    <source>
        <strain evidence="4 5">NBRC 15940</strain>
    </source>
</reference>
<dbReference type="Proteomes" id="UP001310022">
    <property type="component" value="Unassembled WGS sequence"/>
</dbReference>
<proteinExistence type="predicted"/>
<evidence type="ECO:0000256" key="2">
    <source>
        <dbReference type="SAM" id="Phobius"/>
    </source>
</evidence>
<keyword evidence="2" id="KW-0472">Membrane</keyword>
<dbReference type="Gene3D" id="3.30.450.40">
    <property type="match status" value="1"/>
</dbReference>
<organism evidence="4 5">
    <name type="scientific">Persicobacter diffluens</name>
    <dbReference type="NCBI Taxonomy" id="981"/>
    <lineage>
        <taxon>Bacteria</taxon>
        <taxon>Pseudomonadati</taxon>
        <taxon>Bacteroidota</taxon>
        <taxon>Cytophagia</taxon>
        <taxon>Cytophagales</taxon>
        <taxon>Persicobacteraceae</taxon>
        <taxon>Persicobacter</taxon>
    </lineage>
</organism>
<evidence type="ECO:0000313" key="4">
    <source>
        <dbReference type="EMBL" id="GJM61383.1"/>
    </source>
</evidence>
<name>A0AAN4VYP5_9BACT</name>
<evidence type="ECO:0000313" key="5">
    <source>
        <dbReference type="Proteomes" id="UP001310022"/>
    </source>
</evidence>
<keyword evidence="1" id="KW-0175">Coiled coil</keyword>
<dbReference type="EMBL" id="BQKE01000001">
    <property type="protein sequence ID" value="GJM61383.1"/>
    <property type="molecule type" value="Genomic_DNA"/>
</dbReference>